<gene>
    <name evidence="2" type="ORF">Ocin01_20078</name>
</gene>
<dbReference type="Proteomes" id="UP000094527">
    <property type="component" value="Unassembled WGS sequence"/>
</dbReference>
<evidence type="ECO:0000313" key="2">
    <source>
        <dbReference type="EMBL" id="ODM86604.1"/>
    </source>
</evidence>
<keyword evidence="3" id="KW-1185">Reference proteome</keyword>
<proteinExistence type="predicted"/>
<evidence type="ECO:0000313" key="3">
    <source>
        <dbReference type="Proteomes" id="UP000094527"/>
    </source>
</evidence>
<sequence>MNVSSCILCFKTIDEVNSTSEESGEVPLLTKFLKFVQNYLQVDQLPSSEQLLGMCGGDGKELFCEKCELSVITPICQVYSQLLATQLRLSWELGQLEKLLVNSQSSTKLDSIGIINNKQLKNFRRSLTENCRLKRKEMMPQVVLQRLTNLPTTRPALSQPVVKIENELYEDHDNDDDGDFNALDVDSSNSLHSQGFENATSSDGSNQGGDLEMDAENTTVKIEIVQDSQQFFAKSDDEDDEKDLDPNCSPAVEKPKKRSSDSEQNQFHCPKCPK</sequence>
<reference evidence="2 3" key="1">
    <citation type="journal article" date="2016" name="Genome Biol. Evol.">
        <title>Gene Family Evolution Reflects Adaptation to Soil Environmental Stressors in the Genome of the Collembolan Orchesella cincta.</title>
        <authorList>
            <person name="Faddeeva-Vakhrusheva A."/>
            <person name="Derks M.F."/>
            <person name="Anvar S.Y."/>
            <person name="Agamennone V."/>
            <person name="Suring W."/>
            <person name="Smit S."/>
            <person name="van Straalen N.M."/>
            <person name="Roelofs D."/>
        </authorList>
    </citation>
    <scope>NUCLEOTIDE SEQUENCE [LARGE SCALE GENOMIC DNA]</scope>
    <source>
        <tissue evidence="2">Mixed pool</tissue>
    </source>
</reference>
<dbReference type="AlphaFoldDB" id="A0A1D2M0X1"/>
<name>A0A1D2M0X1_ORCCI</name>
<protein>
    <submittedName>
        <fullName evidence="2">Uncharacterized protein</fullName>
    </submittedName>
</protein>
<accession>A0A1D2M0X1</accession>
<feature type="non-terminal residue" evidence="2">
    <location>
        <position position="274"/>
    </location>
</feature>
<feature type="compositionally biased region" description="Polar residues" evidence="1">
    <location>
        <begin position="187"/>
        <end position="205"/>
    </location>
</feature>
<feature type="region of interest" description="Disordered" evidence="1">
    <location>
        <begin position="170"/>
        <end position="274"/>
    </location>
</feature>
<dbReference type="EMBL" id="LJIJ01008063">
    <property type="protein sequence ID" value="ODM86604.1"/>
    <property type="molecule type" value="Genomic_DNA"/>
</dbReference>
<evidence type="ECO:0000256" key="1">
    <source>
        <dbReference type="SAM" id="MobiDB-lite"/>
    </source>
</evidence>
<organism evidence="2 3">
    <name type="scientific">Orchesella cincta</name>
    <name type="common">Springtail</name>
    <name type="synonym">Podura cincta</name>
    <dbReference type="NCBI Taxonomy" id="48709"/>
    <lineage>
        <taxon>Eukaryota</taxon>
        <taxon>Metazoa</taxon>
        <taxon>Ecdysozoa</taxon>
        <taxon>Arthropoda</taxon>
        <taxon>Hexapoda</taxon>
        <taxon>Collembola</taxon>
        <taxon>Entomobryomorpha</taxon>
        <taxon>Entomobryoidea</taxon>
        <taxon>Orchesellidae</taxon>
        <taxon>Orchesellinae</taxon>
        <taxon>Orchesella</taxon>
    </lineage>
</organism>
<feature type="compositionally biased region" description="Polar residues" evidence="1">
    <location>
        <begin position="216"/>
        <end position="232"/>
    </location>
</feature>
<comment type="caution">
    <text evidence="2">The sequence shown here is derived from an EMBL/GenBank/DDBJ whole genome shotgun (WGS) entry which is preliminary data.</text>
</comment>